<reference evidence="1" key="1">
    <citation type="submission" date="2023-07" db="EMBL/GenBank/DDBJ databases">
        <title>Black Yeasts Isolated from many extreme environments.</title>
        <authorList>
            <person name="Coleine C."/>
            <person name="Stajich J.E."/>
            <person name="Selbmann L."/>
        </authorList>
    </citation>
    <scope>NUCLEOTIDE SEQUENCE</scope>
    <source>
        <strain evidence="1">CCFEE 5485</strain>
    </source>
</reference>
<evidence type="ECO:0000313" key="2">
    <source>
        <dbReference type="Proteomes" id="UP001274830"/>
    </source>
</evidence>
<dbReference type="EMBL" id="JAUTXT010000054">
    <property type="protein sequence ID" value="KAK3670588.1"/>
    <property type="molecule type" value="Genomic_DNA"/>
</dbReference>
<keyword evidence="2" id="KW-1185">Reference proteome</keyword>
<comment type="caution">
    <text evidence="1">The sequence shown here is derived from an EMBL/GenBank/DDBJ whole genome shotgun (WGS) entry which is preliminary data.</text>
</comment>
<protein>
    <submittedName>
        <fullName evidence="1">Uncharacterized protein</fullName>
    </submittedName>
</protein>
<dbReference type="AlphaFoldDB" id="A0AAE0TNF5"/>
<gene>
    <name evidence="1" type="ORF">LTR78_009556</name>
</gene>
<accession>A0AAE0TNF5</accession>
<dbReference type="Proteomes" id="UP001274830">
    <property type="component" value="Unassembled WGS sequence"/>
</dbReference>
<evidence type="ECO:0000313" key="1">
    <source>
        <dbReference type="EMBL" id="KAK3670588.1"/>
    </source>
</evidence>
<sequence length="101" mass="11414">MEAEVLRREHRLCPFADIVYHAEHGYVDIQPCLSNRVKVQKTDPSYRGAKAVYEEDLEREANVASLEPYIAAKLEAAALGLVIPTFADFKEARGARVRHMT</sequence>
<name>A0AAE0TNF5_9PEZI</name>
<organism evidence="1 2">
    <name type="scientific">Recurvomyces mirabilis</name>
    <dbReference type="NCBI Taxonomy" id="574656"/>
    <lineage>
        <taxon>Eukaryota</taxon>
        <taxon>Fungi</taxon>
        <taxon>Dikarya</taxon>
        <taxon>Ascomycota</taxon>
        <taxon>Pezizomycotina</taxon>
        <taxon>Dothideomycetes</taxon>
        <taxon>Dothideomycetidae</taxon>
        <taxon>Mycosphaerellales</taxon>
        <taxon>Teratosphaeriaceae</taxon>
        <taxon>Recurvomyces</taxon>
    </lineage>
</organism>
<proteinExistence type="predicted"/>